<evidence type="ECO:0000256" key="3">
    <source>
        <dbReference type="ARBA" id="ARBA00022723"/>
    </source>
</evidence>
<protein>
    <recommendedName>
        <fullName evidence="8">Metalloendopeptidase OMA1, mitochondrial</fullName>
    </recommendedName>
    <alternativeName>
        <fullName evidence="9">Overlapping with the m-AAA protease 1 homolog</fullName>
    </alternativeName>
</protein>
<evidence type="ECO:0000256" key="1">
    <source>
        <dbReference type="ARBA" id="ARBA00001947"/>
    </source>
</evidence>
<evidence type="ECO:0000256" key="4">
    <source>
        <dbReference type="ARBA" id="ARBA00022801"/>
    </source>
</evidence>
<dbReference type="GO" id="GO:0006515">
    <property type="term" value="P:protein quality control for misfolded or incompletely synthesized proteins"/>
    <property type="evidence" value="ECO:0007669"/>
    <property type="project" value="TreeGrafter"/>
</dbReference>
<dbReference type="GO" id="GO:0004222">
    <property type="term" value="F:metalloendopeptidase activity"/>
    <property type="evidence" value="ECO:0007669"/>
    <property type="project" value="InterPro"/>
</dbReference>
<evidence type="ECO:0000256" key="2">
    <source>
        <dbReference type="ARBA" id="ARBA00022670"/>
    </source>
</evidence>
<feature type="domain" description="Peptidase M48" evidence="11">
    <location>
        <begin position="261"/>
        <end position="448"/>
    </location>
</feature>
<name>A0AA36BSW5_OCTVU</name>
<evidence type="ECO:0000256" key="5">
    <source>
        <dbReference type="ARBA" id="ARBA00022833"/>
    </source>
</evidence>
<keyword evidence="4" id="KW-0378">Hydrolase</keyword>
<dbReference type="PANTHER" id="PTHR22726:SF1">
    <property type="entry name" value="METALLOENDOPEPTIDASE OMA1, MITOCHONDRIAL"/>
    <property type="match status" value="1"/>
</dbReference>
<evidence type="ECO:0000256" key="6">
    <source>
        <dbReference type="ARBA" id="ARBA00023049"/>
    </source>
</evidence>
<evidence type="ECO:0000256" key="8">
    <source>
        <dbReference type="ARBA" id="ARBA00040360"/>
    </source>
</evidence>
<keyword evidence="10" id="KW-0472">Membrane</keyword>
<evidence type="ECO:0000256" key="9">
    <source>
        <dbReference type="ARBA" id="ARBA00042978"/>
    </source>
</evidence>
<dbReference type="InterPro" id="IPR051156">
    <property type="entry name" value="Mito/Outer_Membr_Metalloprot"/>
</dbReference>
<evidence type="ECO:0000256" key="10">
    <source>
        <dbReference type="SAM" id="Phobius"/>
    </source>
</evidence>
<feature type="transmembrane region" description="Helical" evidence="10">
    <location>
        <begin position="190"/>
        <end position="210"/>
    </location>
</feature>
<gene>
    <name evidence="12" type="ORF">OCTVUL_1B017606</name>
</gene>
<keyword evidence="10" id="KW-0812">Transmembrane</keyword>
<keyword evidence="13" id="KW-1185">Reference proteome</keyword>
<reference evidence="12" key="1">
    <citation type="submission" date="2023-08" db="EMBL/GenBank/DDBJ databases">
        <authorList>
            <person name="Alioto T."/>
            <person name="Alioto T."/>
            <person name="Gomez Garrido J."/>
        </authorList>
    </citation>
    <scope>NUCLEOTIDE SEQUENCE</scope>
</reference>
<evidence type="ECO:0000259" key="11">
    <source>
        <dbReference type="Pfam" id="PF01435"/>
    </source>
</evidence>
<dbReference type="GO" id="GO:0034982">
    <property type="term" value="P:mitochondrial protein processing"/>
    <property type="evidence" value="ECO:0007669"/>
    <property type="project" value="TreeGrafter"/>
</dbReference>
<proteinExistence type="inferred from homology"/>
<evidence type="ECO:0000256" key="7">
    <source>
        <dbReference type="ARBA" id="ARBA00038233"/>
    </source>
</evidence>
<dbReference type="InterPro" id="IPR001915">
    <property type="entry name" value="Peptidase_M48"/>
</dbReference>
<keyword evidence="2" id="KW-0645">Protease</keyword>
<keyword evidence="3" id="KW-0479">Metal-binding</keyword>
<dbReference type="GO" id="GO:0046872">
    <property type="term" value="F:metal ion binding"/>
    <property type="evidence" value="ECO:0007669"/>
    <property type="project" value="UniProtKB-KW"/>
</dbReference>
<dbReference type="Proteomes" id="UP001162480">
    <property type="component" value="Chromosome 23"/>
</dbReference>
<dbReference type="CDD" id="cd07331">
    <property type="entry name" value="M48C_Oma1_like"/>
    <property type="match status" value="1"/>
</dbReference>
<sequence length="504" mass="58029">MIVVKWCRLAHFFNRHLFCSPGKARNLNLPVSPLNVDLRSQPHHHHHHYQRHHHHQHHRCHYQQQQQLFIAPSRWQKYVLSTKAVPTPLRATVVPKQTAFAFSTGRHGSGVVGQFGPRMVTTSQQPSVRKLDVVHFHTSGPRYVPPVIWMFVKPVAKITALLGGRRLRLWWRSLPHQKKKQVQSEILSSWQKYLLAAGLGVMALITYYSAHLQETPITKRIRFIAFTDDQFMKIANFEAKLQQSSYQDLFLPASHPSYKRIIRILENLVRSNHNVFKMKDRKWKVAIISSVDSNAFVLPTGHVYVHEGLLNMVANDDQLAVILAHELAHVVLGHSAEKVSYAQIIDIFVIIVMAAIWTFLPFDGIALVTQAFYEKVVQILLDLPYSRKLETEADVVGLKLAAKACYDIREGSNFWKHMEINDKLNQVTSPQWLSTHPLHSQRSQLIDHLVPKAIEVRDQCGCPPLPSVDPREKFKKFEEAMENIIRSQQTGQNLQQIKVLQFLQ</sequence>
<evidence type="ECO:0000313" key="13">
    <source>
        <dbReference type="Proteomes" id="UP001162480"/>
    </source>
</evidence>
<dbReference type="GO" id="GO:0005743">
    <property type="term" value="C:mitochondrial inner membrane"/>
    <property type="evidence" value="ECO:0007669"/>
    <property type="project" value="TreeGrafter"/>
</dbReference>
<dbReference type="Pfam" id="PF01435">
    <property type="entry name" value="Peptidase_M48"/>
    <property type="match status" value="1"/>
</dbReference>
<dbReference type="Gene3D" id="3.30.2010.10">
    <property type="entry name" value="Metalloproteases ('zincins'), catalytic domain"/>
    <property type="match status" value="1"/>
</dbReference>
<keyword evidence="5" id="KW-0862">Zinc</keyword>
<keyword evidence="10" id="KW-1133">Transmembrane helix</keyword>
<keyword evidence="6" id="KW-0482">Metalloprotease</keyword>
<accession>A0AA36BSW5</accession>
<dbReference type="AlphaFoldDB" id="A0AA36BSW5"/>
<organism evidence="12 13">
    <name type="scientific">Octopus vulgaris</name>
    <name type="common">Common octopus</name>
    <dbReference type="NCBI Taxonomy" id="6645"/>
    <lineage>
        <taxon>Eukaryota</taxon>
        <taxon>Metazoa</taxon>
        <taxon>Spiralia</taxon>
        <taxon>Lophotrochozoa</taxon>
        <taxon>Mollusca</taxon>
        <taxon>Cephalopoda</taxon>
        <taxon>Coleoidea</taxon>
        <taxon>Octopodiformes</taxon>
        <taxon>Octopoda</taxon>
        <taxon>Incirrata</taxon>
        <taxon>Octopodidae</taxon>
        <taxon>Octopus</taxon>
    </lineage>
</organism>
<comment type="cofactor">
    <cofactor evidence="1">
        <name>Zn(2+)</name>
        <dbReference type="ChEBI" id="CHEBI:29105"/>
    </cofactor>
</comment>
<dbReference type="PANTHER" id="PTHR22726">
    <property type="entry name" value="METALLOENDOPEPTIDASE OMA1"/>
    <property type="match status" value="1"/>
</dbReference>
<evidence type="ECO:0000313" key="12">
    <source>
        <dbReference type="EMBL" id="CAI9739770.1"/>
    </source>
</evidence>
<comment type="similarity">
    <text evidence="7">Belongs to the peptidase M48 family.</text>
</comment>
<dbReference type="EMBL" id="OX597836">
    <property type="protein sequence ID" value="CAI9739770.1"/>
    <property type="molecule type" value="Genomic_DNA"/>
</dbReference>
<feature type="transmembrane region" description="Helical" evidence="10">
    <location>
        <begin position="341"/>
        <end position="360"/>
    </location>
</feature>